<evidence type="ECO:0000313" key="1">
    <source>
        <dbReference type="EMBL" id="KAK8235529.1"/>
    </source>
</evidence>
<sequence>MSFTEEQDSWFAIVRDEVTHRNTEVISFSEAQDELLPTPADRELYGLWSRSEFATSLQKILSFSREFFVDFVENHNFFSYRHKDQDLFSKWSSQIRNSAPEWIPLGWTDDRLYRLEPAIDELPDPWNELPEGRYNQDHAVSHTLGLVGAKLTHAQTPSKSTDAPESNEQQQVMFLQLGNVRFHEIYGASDRNPSDDSKIHDDGYWISSGFALVARIAPSGRKDSLWLVFNTFPNFDDEDCSPHKIEATSPEWGMMRGSSYKPFSCAKISGPSMFTGRDWTTPFGWEDEIETPIKLVPLVRLPAASSLTFPATTSFTPEQESQFATVKARLDEEKKDSCTHAALETVLPAQQDQCLFYHWIQQQADERWQSVKTALSKLSVPDARNEICKILPDHSERLSYLDWAGFRLSQLMEQDLFIRILEQLNFFSTQREDMIEYGRWMARYKYGNHGRPRIPIGSDDEAFFHLQPSFHEICSDEHYRVNLDAFSRAYEDNFWHSSASVKGANDGFLEVHPTVQSESSSTQPLTAQGGFMFHQLGRLHRYRKKIVNGGLLSRLVLTTTIGRHSSHGSTQGLLLLPGSHLRARQKAFGLSTTSFRSWKME</sequence>
<dbReference type="Proteomes" id="UP001492380">
    <property type="component" value="Unassembled WGS sequence"/>
</dbReference>
<reference evidence="1 2" key="1">
    <citation type="submission" date="2024-04" db="EMBL/GenBank/DDBJ databases">
        <title>Phyllosticta paracitricarpa is synonymous to the EU quarantine fungus P. citricarpa based on phylogenomic analyses.</title>
        <authorList>
            <consortium name="Lawrence Berkeley National Laboratory"/>
            <person name="Van Ingen-Buijs V.A."/>
            <person name="Van Westerhoven A.C."/>
            <person name="Haridas S."/>
            <person name="Skiadas P."/>
            <person name="Martin F."/>
            <person name="Groenewald J.Z."/>
            <person name="Crous P.W."/>
            <person name="Seidl M.F."/>
        </authorList>
    </citation>
    <scope>NUCLEOTIDE SEQUENCE [LARGE SCALE GENOMIC DNA]</scope>
    <source>
        <strain evidence="1 2">CBS 123374</strain>
    </source>
</reference>
<accession>A0ABR1YQR4</accession>
<gene>
    <name evidence="1" type="ORF">HDK90DRAFT_552136</name>
</gene>
<organism evidence="1 2">
    <name type="scientific">Phyllosticta capitalensis</name>
    <dbReference type="NCBI Taxonomy" id="121624"/>
    <lineage>
        <taxon>Eukaryota</taxon>
        <taxon>Fungi</taxon>
        <taxon>Dikarya</taxon>
        <taxon>Ascomycota</taxon>
        <taxon>Pezizomycotina</taxon>
        <taxon>Dothideomycetes</taxon>
        <taxon>Dothideomycetes incertae sedis</taxon>
        <taxon>Botryosphaeriales</taxon>
        <taxon>Phyllostictaceae</taxon>
        <taxon>Phyllosticta</taxon>
    </lineage>
</organism>
<protein>
    <submittedName>
        <fullName evidence="1">Uncharacterized protein</fullName>
    </submittedName>
</protein>
<comment type="caution">
    <text evidence="1">The sequence shown here is derived from an EMBL/GenBank/DDBJ whole genome shotgun (WGS) entry which is preliminary data.</text>
</comment>
<evidence type="ECO:0000313" key="2">
    <source>
        <dbReference type="Proteomes" id="UP001492380"/>
    </source>
</evidence>
<name>A0ABR1YQR4_9PEZI</name>
<dbReference type="EMBL" id="JBBWRZ010000005">
    <property type="protein sequence ID" value="KAK8235529.1"/>
    <property type="molecule type" value="Genomic_DNA"/>
</dbReference>
<keyword evidence="2" id="KW-1185">Reference proteome</keyword>
<proteinExistence type="predicted"/>